<keyword evidence="2" id="KW-0238">DNA-binding</keyword>
<keyword evidence="1" id="KW-0805">Transcription regulation</keyword>
<evidence type="ECO:0000259" key="4">
    <source>
        <dbReference type="PROSITE" id="PS01124"/>
    </source>
</evidence>
<feature type="domain" description="HTH araC/xylS-type" evidence="4">
    <location>
        <begin position="177"/>
        <end position="259"/>
    </location>
</feature>
<dbReference type="InterPro" id="IPR009057">
    <property type="entry name" value="Homeodomain-like_sf"/>
</dbReference>
<dbReference type="Gene3D" id="1.10.10.60">
    <property type="entry name" value="Homeodomain-like"/>
    <property type="match status" value="1"/>
</dbReference>
<dbReference type="InterPro" id="IPR050204">
    <property type="entry name" value="AraC_XylS_family_regulators"/>
</dbReference>
<proteinExistence type="predicted"/>
<dbReference type="PROSITE" id="PS00041">
    <property type="entry name" value="HTH_ARAC_FAMILY_1"/>
    <property type="match status" value="1"/>
</dbReference>
<dbReference type="InterPro" id="IPR018062">
    <property type="entry name" value="HTH_AraC-typ_CS"/>
</dbReference>
<accession>A0ABS5VU13</accession>
<name>A0ABS5VU13_9BACT</name>
<keyword evidence="3" id="KW-0804">Transcription</keyword>
<dbReference type="InterPro" id="IPR046532">
    <property type="entry name" value="DUF6597"/>
</dbReference>
<comment type="caution">
    <text evidence="5">The sequence shown here is derived from an EMBL/GenBank/DDBJ whole genome shotgun (WGS) entry which is preliminary data.</text>
</comment>
<dbReference type="PROSITE" id="PS01124">
    <property type="entry name" value="HTH_ARAC_FAMILY_2"/>
    <property type="match status" value="1"/>
</dbReference>
<protein>
    <submittedName>
        <fullName evidence="5">Helix-turn-helix transcriptional regulator</fullName>
    </submittedName>
</protein>
<dbReference type="SMART" id="SM00342">
    <property type="entry name" value="HTH_ARAC"/>
    <property type="match status" value="1"/>
</dbReference>
<evidence type="ECO:0000256" key="1">
    <source>
        <dbReference type="ARBA" id="ARBA00023015"/>
    </source>
</evidence>
<dbReference type="PANTHER" id="PTHR46796">
    <property type="entry name" value="HTH-TYPE TRANSCRIPTIONAL ACTIVATOR RHAS-RELATED"/>
    <property type="match status" value="1"/>
</dbReference>
<dbReference type="Pfam" id="PF20240">
    <property type="entry name" value="DUF6597"/>
    <property type="match status" value="1"/>
</dbReference>
<dbReference type="EMBL" id="JAHESD010000029">
    <property type="protein sequence ID" value="MBT1704317.1"/>
    <property type="molecule type" value="Genomic_DNA"/>
</dbReference>
<dbReference type="InterPro" id="IPR018060">
    <property type="entry name" value="HTH_AraC"/>
</dbReference>
<sequence length="276" mass="31616">MELKKIAPKLLTQQIKYIYTLEIESHERVSEPHILVPDGTFELIFNYGDDVFHLDSYNRYVRRPRAMLVGGFKNQFSLQYTGKICMTGVVFNPASNVSVYNDNMKFFGEKLISADNIMGSGVNALYEELYSVADLSLIRDRIESFLSASGVNIGQLKYVDQMSAALFKIHKCKGNTRVNELSSLTCMSERNFRRIFSENVGMSPKEYLRIIRSKNLLHLLKKGRSITEIAFELGFYDSAHLINDFKRLSAASPFDYISQLNVIDEAFFRVSEYSKV</sequence>
<evidence type="ECO:0000313" key="6">
    <source>
        <dbReference type="Proteomes" id="UP000772618"/>
    </source>
</evidence>
<gene>
    <name evidence="5" type="ORF">KK060_13565</name>
</gene>
<organism evidence="5 6">
    <name type="scientific">Chryseosolibacter indicus</name>
    <dbReference type="NCBI Taxonomy" id="2782351"/>
    <lineage>
        <taxon>Bacteria</taxon>
        <taxon>Pseudomonadati</taxon>
        <taxon>Bacteroidota</taxon>
        <taxon>Cytophagia</taxon>
        <taxon>Cytophagales</taxon>
        <taxon>Chryseotaleaceae</taxon>
        <taxon>Chryseosolibacter</taxon>
    </lineage>
</organism>
<dbReference type="Pfam" id="PF12833">
    <property type="entry name" value="HTH_18"/>
    <property type="match status" value="1"/>
</dbReference>
<dbReference type="SUPFAM" id="SSF46689">
    <property type="entry name" value="Homeodomain-like"/>
    <property type="match status" value="1"/>
</dbReference>
<reference evidence="5 6" key="1">
    <citation type="submission" date="2021-05" db="EMBL/GenBank/DDBJ databases">
        <title>A Polyphasic approach of four new species of the genus Ohtaekwangia: Ohtaekwangia histidinii sp. nov., Ohtaekwangia cretensis sp. nov., Ohtaekwangia indiensis sp. nov., Ohtaekwangia reichenbachii sp. nov. from diverse environment.</title>
        <authorList>
            <person name="Octaviana S."/>
        </authorList>
    </citation>
    <scope>NUCLEOTIDE SEQUENCE [LARGE SCALE GENOMIC DNA]</scope>
    <source>
        <strain evidence="5 6">PWU20</strain>
    </source>
</reference>
<evidence type="ECO:0000313" key="5">
    <source>
        <dbReference type="EMBL" id="MBT1704317.1"/>
    </source>
</evidence>
<evidence type="ECO:0000256" key="2">
    <source>
        <dbReference type="ARBA" id="ARBA00023125"/>
    </source>
</evidence>
<dbReference type="PANTHER" id="PTHR46796:SF13">
    <property type="entry name" value="HTH-TYPE TRANSCRIPTIONAL ACTIVATOR RHAS"/>
    <property type="match status" value="1"/>
</dbReference>
<evidence type="ECO:0000256" key="3">
    <source>
        <dbReference type="ARBA" id="ARBA00023163"/>
    </source>
</evidence>
<dbReference type="RefSeq" id="WP_254154276.1">
    <property type="nucleotide sequence ID" value="NZ_JAHESD010000029.1"/>
</dbReference>
<keyword evidence="6" id="KW-1185">Reference proteome</keyword>
<dbReference type="Proteomes" id="UP000772618">
    <property type="component" value="Unassembled WGS sequence"/>
</dbReference>